<keyword evidence="1" id="KW-0378">Hydrolase</keyword>
<dbReference type="Pfam" id="PF01569">
    <property type="entry name" value="PAP2"/>
    <property type="match status" value="1"/>
</dbReference>
<dbReference type="KEGG" id="mgot:MgSA37_01246"/>
<gene>
    <name evidence="1" type="primary">bcrC</name>
    <name evidence="1" type="ORF">MgSA37_01246</name>
</gene>
<dbReference type="EC" id="3.6.1.27" evidence="1"/>
<dbReference type="PANTHER" id="PTHR14969:SF13">
    <property type="entry name" value="AT30094P"/>
    <property type="match status" value="1"/>
</dbReference>
<dbReference type="Proteomes" id="UP000218263">
    <property type="component" value="Chromosome"/>
</dbReference>
<dbReference type="RefSeq" id="WP_096350384.1">
    <property type="nucleotide sequence ID" value="NZ_AP017313.1"/>
</dbReference>
<dbReference type="Gene3D" id="1.20.144.10">
    <property type="entry name" value="Phosphatidic acid phosphatase type 2/haloperoxidase"/>
    <property type="match status" value="1"/>
</dbReference>
<dbReference type="SUPFAM" id="SSF48317">
    <property type="entry name" value="Acid phosphatase/Vanadium-dependent haloperoxidase"/>
    <property type="match status" value="1"/>
</dbReference>
<keyword evidence="2" id="KW-1185">Reference proteome</keyword>
<dbReference type="GO" id="GO:0050380">
    <property type="term" value="F:undecaprenyl-diphosphatase activity"/>
    <property type="evidence" value="ECO:0007669"/>
    <property type="project" value="UniProtKB-EC"/>
</dbReference>
<dbReference type="AlphaFoldDB" id="A0A0X8X3Q9"/>
<dbReference type="SMART" id="SM00014">
    <property type="entry name" value="acidPPc"/>
    <property type="match status" value="1"/>
</dbReference>
<evidence type="ECO:0000313" key="2">
    <source>
        <dbReference type="Proteomes" id="UP000218263"/>
    </source>
</evidence>
<dbReference type="InterPro" id="IPR000326">
    <property type="entry name" value="PAP2/HPO"/>
</dbReference>
<name>A0A0X8X3Q9_9SPHI</name>
<dbReference type="PROSITE" id="PS51257">
    <property type="entry name" value="PROKAR_LIPOPROTEIN"/>
    <property type="match status" value="1"/>
</dbReference>
<accession>A0A0X8X3Q9</accession>
<reference evidence="1 2" key="1">
    <citation type="submission" date="2015-12" db="EMBL/GenBank/DDBJ databases">
        <title>Genome sequence of Mucilaginibacter gotjawali.</title>
        <authorList>
            <person name="Lee J.S."/>
            <person name="Lee K.C."/>
            <person name="Kim K.K."/>
            <person name="Lee B.W."/>
        </authorList>
    </citation>
    <scope>NUCLEOTIDE SEQUENCE [LARGE SCALE GENOMIC DNA]</scope>
    <source>
        <strain evidence="1 2">SA3-7</strain>
    </source>
</reference>
<dbReference type="OrthoDB" id="9773582at2"/>
<protein>
    <submittedName>
        <fullName evidence="1">Undecaprenyl-diphosphatase BcrC</fullName>
        <ecNumber evidence="1">3.6.1.27</ecNumber>
    </submittedName>
</protein>
<dbReference type="InterPro" id="IPR036938">
    <property type="entry name" value="PAP2/HPO_sf"/>
</dbReference>
<sequence length="222" mass="25401">MNISIKDVLQRIKPFFVLYLVLLCGCFVVKLLYSKDDIYFAVNTRHTDFLDTIEPYITNLGNGWTIVIIAGVLALYNYRIAFLMLTTFLLTSLAVQIAKFCFDAPRPKLYFKDQLSKLHFVKGVDILSHNSFPSGHTLTAFATGVLVTYLAKNKNWAYLLVFYGVMVGFSRMYLSEHFFEDVMAGSVMGVFLAICWIRWIDSRKFINSPAWNRGLLSPKSEV</sequence>
<evidence type="ECO:0000313" key="1">
    <source>
        <dbReference type="EMBL" id="BAU53079.1"/>
    </source>
</evidence>
<organism evidence="1 2">
    <name type="scientific">Mucilaginibacter gotjawali</name>
    <dbReference type="NCBI Taxonomy" id="1550579"/>
    <lineage>
        <taxon>Bacteria</taxon>
        <taxon>Pseudomonadati</taxon>
        <taxon>Bacteroidota</taxon>
        <taxon>Sphingobacteriia</taxon>
        <taxon>Sphingobacteriales</taxon>
        <taxon>Sphingobacteriaceae</taxon>
        <taxon>Mucilaginibacter</taxon>
    </lineage>
</organism>
<dbReference type="EMBL" id="AP017313">
    <property type="protein sequence ID" value="BAU53079.1"/>
    <property type="molecule type" value="Genomic_DNA"/>
</dbReference>
<dbReference type="PANTHER" id="PTHR14969">
    <property type="entry name" value="SPHINGOSINE-1-PHOSPHATE PHOSPHOHYDROLASE"/>
    <property type="match status" value="1"/>
</dbReference>
<proteinExistence type="predicted"/>